<dbReference type="PROSITE" id="PS50056">
    <property type="entry name" value="TYR_PHOSPHATASE_2"/>
    <property type="match status" value="1"/>
</dbReference>
<dbReference type="InterPro" id="IPR016130">
    <property type="entry name" value="Tyr_Pase_AS"/>
</dbReference>
<dbReference type="PROSITE" id="PS50054">
    <property type="entry name" value="TYR_PHOSPHATASE_DUAL"/>
    <property type="match status" value="1"/>
</dbReference>
<evidence type="ECO:0000256" key="8">
    <source>
        <dbReference type="SAM" id="MobiDB-lite"/>
    </source>
</evidence>
<evidence type="ECO:0000256" key="2">
    <source>
        <dbReference type="ARBA" id="ARBA00012527"/>
    </source>
</evidence>
<keyword evidence="9" id="KW-0732">Signal</keyword>
<dbReference type="GO" id="GO:0016791">
    <property type="term" value="F:phosphatase activity"/>
    <property type="evidence" value="ECO:0007669"/>
    <property type="project" value="TreeGrafter"/>
</dbReference>
<feature type="compositionally biased region" description="Low complexity" evidence="8">
    <location>
        <begin position="324"/>
        <end position="352"/>
    </location>
</feature>
<proteinExistence type="inferred from homology"/>
<feature type="signal peptide" evidence="9">
    <location>
        <begin position="1"/>
        <end position="15"/>
    </location>
</feature>
<evidence type="ECO:0000256" key="4">
    <source>
        <dbReference type="ARBA" id="ARBA00022801"/>
    </source>
</evidence>
<evidence type="ECO:0000256" key="9">
    <source>
        <dbReference type="SAM" id="SignalP"/>
    </source>
</evidence>
<sequence length="583" mass="63866">MLLLVSSHHLVAVDATTLSRLSQASPAQPSPAHVGAHTNGATTQTYLLHAAAASLRNCRRTWQLLLVLLARGGGADPRPSLWTRAIAYAIQDGRRVLELMMMVMMGARLADSSVFFASHRRRPVRQAWGDAGIAGGQTAQCWPAQAHRPGTLANCPDLLPAAHCGEPWRVWAGGCSWAVHCAGPLHQSVRQAGLDWLSLTTNYPPPYRGPLAIYTLSPTFHLTTAALTQHPTPPLVPLLFHSLHTDHHDSRLPPRTNRLPSATPSCRDMASKRNSRIYVDETKHHEEGQKTIMSRPRRDSRASVKEDDIQQQFAQAFEELPRGSTTTSESSSSSASSASSIFSTSRSQSINSVTWEPSNAGPARQHGEPMTVPSAVAVTRPHDSALAPASGRPVNFGMVIPGVYRSSYPKPSDYEFLEGLKLKTVVTLVKKDELDYDLNAFATRNGVRQVVFDMKGTKKEAIPLPTMKAILELVLDRRNQPLLIHCNHGKHRTGCVVAVIRKLSGWRTDTALAEYKSYAEPKVRDCDVEYISSFQASSLPLRSDVARTNPVRLRTFFRALVFSTLVLGLWLVSSARLASAGDS</sequence>
<dbReference type="PANTHER" id="PTHR31126:SF48">
    <property type="entry name" value="INOSITOL PHOSPHATASE SIW14"/>
    <property type="match status" value="1"/>
</dbReference>
<reference evidence="12 13" key="1">
    <citation type="journal article" date="2016" name="Front. Microbiol.">
        <title>Genome and transcriptome sequences reveal the specific parasitism of the nematophagous Purpureocillium lilacinum 36-1.</title>
        <authorList>
            <person name="Xie J."/>
            <person name="Li S."/>
            <person name="Mo C."/>
            <person name="Xiao X."/>
            <person name="Peng D."/>
            <person name="Wang G."/>
            <person name="Xiao Y."/>
        </authorList>
    </citation>
    <scope>NUCLEOTIDE SEQUENCE [LARGE SCALE GENOMIC DNA]</scope>
    <source>
        <strain evidence="12 13">36-1</strain>
    </source>
</reference>
<feature type="domain" description="Tyrosine-protein phosphatase" evidence="10">
    <location>
        <begin position="395"/>
        <end position="543"/>
    </location>
</feature>
<accession>A0A2U3EG95</accession>
<dbReference type="Proteomes" id="UP000245956">
    <property type="component" value="Unassembled WGS sequence"/>
</dbReference>
<dbReference type="EMBL" id="LCWV01000004">
    <property type="protein sequence ID" value="PWI73536.1"/>
    <property type="molecule type" value="Genomic_DNA"/>
</dbReference>
<evidence type="ECO:0000313" key="12">
    <source>
        <dbReference type="EMBL" id="PWI73536.1"/>
    </source>
</evidence>
<dbReference type="EC" id="3.6.1.52" evidence="2"/>
<protein>
    <recommendedName>
        <fullName evidence="2">diphosphoinositol-polyphosphate diphosphatase</fullName>
        <ecNumber evidence="2">3.6.1.52</ecNumber>
    </recommendedName>
</protein>
<comment type="catalytic activity">
    <reaction evidence="6">
        <text>5-diphospho-1D-myo-inositol 1,2,3,4,6-pentakisphosphate + H2O = 1D-myo-inositol hexakisphosphate + phosphate + H(+)</text>
        <dbReference type="Rhea" id="RHEA:22384"/>
        <dbReference type="ChEBI" id="CHEBI:15377"/>
        <dbReference type="ChEBI" id="CHEBI:15378"/>
        <dbReference type="ChEBI" id="CHEBI:43474"/>
        <dbReference type="ChEBI" id="CHEBI:58130"/>
        <dbReference type="ChEBI" id="CHEBI:58628"/>
        <dbReference type="EC" id="3.6.1.52"/>
    </reaction>
    <physiologicalReaction direction="left-to-right" evidence="6">
        <dbReference type="Rhea" id="RHEA:22385"/>
    </physiologicalReaction>
</comment>
<evidence type="ECO:0000259" key="10">
    <source>
        <dbReference type="PROSITE" id="PS50054"/>
    </source>
</evidence>
<name>A0A2U3EG95_PURLI</name>
<dbReference type="Gene3D" id="3.90.190.10">
    <property type="entry name" value="Protein tyrosine phosphatase superfamily"/>
    <property type="match status" value="1"/>
</dbReference>
<feature type="domain" description="Tyrosine specific protein phosphatases" evidence="11">
    <location>
        <begin position="468"/>
        <end position="499"/>
    </location>
</feature>
<evidence type="ECO:0000313" key="13">
    <source>
        <dbReference type="Proteomes" id="UP000245956"/>
    </source>
</evidence>
<keyword evidence="4" id="KW-0378">Hydrolase</keyword>
<feature type="compositionally biased region" description="Basic and acidic residues" evidence="8">
    <location>
        <begin position="278"/>
        <end position="289"/>
    </location>
</feature>
<evidence type="ECO:0000256" key="5">
    <source>
        <dbReference type="ARBA" id="ARBA00044949"/>
    </source>
</evidence>
<feature type="compositionally biased region" description="Basic and acidic residues" evidence="8">
    <location>
        <begin position="296"/>
        <end position="308"/>
    </location>
</feature>
<dbReference type="InterPro" id="IPR004861">
    <property type="entry name" value="Siw14-like"/>
</dbReference>
<dbReference type="InterPro" id="IPR020422">
    <property type="entry name" value="TYR_PHOSPHATASE_DUAL_dom"/>
</dbReference>
<feature type="region of interest" description="Disordered" evidence="8">
    <location>
        <begin position="246"/>
        <end position="369"/>
    </location>
</feature>
<dbReference type="GO" id="GO:0005737">
    <property type="term" value="C:cytoplasm"/>
    <property type="evidence" value="ECO:0007669"/>
    <property type="project" value="UniProtKB-SubCell"/>
</dbReference>
<comment type="caution">
    <text evidence="12">The sequence shown here is derived from an EMBL/GenBank/DDBJ whole genome shotgun (WGS) entry which is preliminary data.</text>
</comment>
<keyword evidence="3" id="KW-0963">Cytoplasm</keyword>
<dbReference type="AlphaFoldDB" id="A0A2U3EG95"/>
<comment type="subcellular location">
    <subcellularLocation>
        <location evidence="1">Cytoplasm</location>
    </subcellularLocation>
</comment>
<dbReference type="Pfam" id="PF03162">
    <property type="entry name" value="Y_phosphatase2"/>
    <property type="match status" value="1"/>
</dbReference>
<gene>
    <name evidence="12" type="ORF">PCL_08812</name>
</gene>
<dbReference type="InterPro" id="IPR000387">
    <property type="entry name" value="Tyr_Pase_dom"/>
</dbReference>
<dbReference type="InterPro" id="IPR029021">
    <property type="entry name" value="Prot-tyrosine_phosphatase-like"/>
</dbReference>
<dbReference type="PANTHER" id="PTHR31126">
    <property type="entry name" value="TYROSINE-PROTEIN PHOSPHATASE"/>
    <property type="match status" value="1"/>
</dbReference>
<evidence type="ECO:0000256" key="3">
    <source>
        <dbReference type="ARBA" id="ARBA00022490"/>
    </source>
</evidence>
<dbReference type="SUPFAM" id="SSF52799">
    <property type="entry name" value="(Phosphotyrosine protein) phosphatases II"/>
    <property type="match status" value="1"/>
</dbReference>
<evidence type="ECO:0000256" key="1">
    <source>
        <dbReference type="ARBA" id="ARBA00004496"/>
    </source>
</evidence>
<dbReference type="PROSITE" id="PS00383">
    <property type="entry name" value="TYR_PHOSPHATASE_1"/>
    <property type="match status" value="1"/>
</dbReference>
<comment type="catalytic activity">
    <reaction evidence="7">
        <text>1,5-bis(diphospho)-1D-myo-inositol 2,3,4,6-tetrakisphosphate + H2O = 1-diphospho-1D-myo-inositol 2,3,4,5,6-pentakisphosphate + phosphate + 2 H(+)</text>
        <dbReference type="Rhea" id="RHEA:79699"/>
        <dbReference type="ChEBI" id="CHEBI:15377"/>
        <dbReference type="ChEBI" id="CHEBI:15378"/>
        <dbReference type="ChEBI" id="CHEBI:43474"/>
        <dbReference type="ChEBI" id="CHEBI:74946"/>
        <dbReference type="ChEBI" id="CHEBI:77983"/>
        <dbReference type="EC" id="3.6.1.52"/>
    </reaction>
    <physiologicalReaction direction="left-to-right" evidence="7">
        <dbReference type="Rhea" id="RHEA:79700"/>
    </physiologicalReaction>
</comment>
<evidence type="ECO:0000259" key="11">
    <source>
        <dbReference type="PROSITE" id="PS50056"/>
    </source>
</evidence>
<evidence type="ECO:0000256" key="7">
    <source>
        <dbReference type="ARBA" id="ARBA00047927"/>
    </source>
</evidence>
<evidence type="ECO:0000256" key="6">
    <source>
        <dbReference type="ARBA" id="ARBA00047342"/>
    </source>
</evidence>
<organism evidence="12 13">
    <name type="scientific">Purpureocillium lilacinum</name>
    <name type="common">Paecilomyces lilacinus</name>
    <dbReference type="NCBI Taxonomy" id="33203"/>
    <lineage>
        <taxon>Eukaryota</taxon>
        <taxon>Fungi</taxon>
        <taxon>Dikarya</taxon>
        <taxon>Ascomycota</taxon>
        <taxon>Pezizomycotina</taxon>
        <taxon>Sordariomycetes</taxon>
        <taxon>Hypocreomycetidae</taxon>
        <taxon>Hypocreales</taxon>
        <taxon>Ophiocordycipitaceae</taxon>
        <taxon>Purpureocillium</taxon>
    </lineage>
</organism>
<dbReference type="FunFam" id="3.90.190.10:FF:000035">
    <property type="entry name" value="Tyrosine phosphatase, putative"/>
    <property type="match status" value="1"/>
</dbReference>
<comment type="similarity">
    <text evidence="5">Belongs to the protein-tyrosine phosphatase family. Atypical dual-specificity phosphatase Siw14-like subfamily.</text>
</comment>
<dbReference type="GO" id="GO:0052840">
    <property type="term" value="F:inositol diphosphate tetrakisphosphate diphosphatase activity"/>
    <property type="evidence" value="ECO:0007669"/>
    <property type="project" value="TreeGrafter"/>
</dbReference>
<feature type="chain" id="PRO_5015688017" description="diphosphoinositol-polyphosphate diphosphatase" evidence="9">
    <location>
        <begin position="16"/>
        <end position="583"/>
    </location>
</feature>